<evidence type="ECO:0000313" key="1">
    <source>
        <dbReference type="EMBL" id="PDZ93847.1"/>
    </source>
</evidence>
<comment type="caution">
    <text evidence="1">The sequence shown here is derived from an EMBL/GenBank/DDBJ whole genome shotgun (WGS) entry which is preliminary data.</text>
</comment>
<name>A0A9X6SRU2_BACCE</name>
<organism evidence="1 2">
    <name type="scientific">Bacillus cereus</name>
    <dbReference type="NCBI Taxonomy" id="1396"/>
    <lineage>
        <taxon>Bacteria</taxon>
        <taxon>Bacillati</taxon>
        <taxon>Bacillota</taxon>
        <taxon>Bacilli</taxon>
        <taxon>Bacillales</taxon>
        <taxon>Bacillaceae</taxon>
        <taxon>Bacillus</taxon>
        <taxon>Bacillus cereus group</taxon>
    </lineage>
</organism>
<proteinExistence type="predicted"/>
<evidence type="ECO:0000313" key="2">
    <source>
        <dbReference type="Proteomes" id="UP000219922"/>
    </source>
</evidence>
<gene>
    <name evidence="1" type="ORF">CON36_37030</name>
</gene>
<sequence length="73" mass="8384">MNIPDILKELKDILPPENFKVQPQEAIKVVREYENKYGINTETFLICKDGVSEDDCDSWLSAYQTMLLFGGEV</sequence>
<dbReference type="RefSeq" id="WP_098007498.1">
    <property type="nucleotide sequence ID" value="NZ_NUJB01000036.1"/>
</dbReference>
<dbReference type="AlphaFoldDB" id="A0A9X6SRU2"/>
<dbReference type="EMBL" id="NVMX01000365">
    <property type="protein sequence ID" value="PDZ93847.1"/>
    <property type="molecule type" value="Genomic_DNA"/>
</dbReference>
<reference evidence="1 2" key="1">
    <citation type="submission" date="2017-09" db="EMBL/GenBank/DDBJ databases">
        <title>Large-scale bioinformatics analysis of Bacillus genomes uncovers conserved roles of natural products in bacterial physiology.</title>
        <authorList>
            <consortium name="Agbiome Team Llc"/>
            <person name="Bleich R.M."/>
            <person name="Grubbs K.J."/>
            <person name="Santa Maria K.C."/>
            <person name="Allen S.E."/>
            <person name="Farag S."/>
            <person name="Shank E.A."/>
            <person name="Bowers A."/>
        </authorList>
    </citation>
    <scope>NUCLEOTIDE SEQUENCE [LARGE SCALE GENOMIC DNA]</scope>
    <source>
        <strain evidence="1 2">AFS092789</strain>
    </source>
</reference>
<protein>
    <submittedName>
        <fullName evidence="1">Uncharacterized protein</fullName>
    </submittedName>
</protein>
<dbReference type="Proteomes" id="UP000219922">
    <property type="component" value="Unassembled WGS sequence"/>
</dbReference>
<accession>A0A9X6SRU2</accession>